<gene>
    <name evidence="9" type="primary">NCE103</name>
    <name evidence="9" type="ORF">FIM1_4924</name>
</gene>
<evidence type="ECO:0000256" key="8">
    <source>
        <dbReference type="RuleBase" id="RU003956"/>
    </source>
</evidence>
<dbReference type="PROSITE" id="PS00705">
    <property type="entry name" value="PROK_CO2_ANHYDRASE_2"/>
    <property type="match status" value="1"/>
</dbReference>
<sequence>MSPVASDFVPFKLHASSSVDEYLKANEEWRKQMQNEHPTLFTLNGQGQDPHTLFIGCSDSRYNENIIGVLPGEVFTFKNIANKVNPEDMTCLATLEFAINVLKVNKVVICGHTDCGGIKTCLKDQRKDLPAIECSHLHHYLQDLDDLCHENKALLNSPEYQNSLEKQSRLLSILNVKKQFKNLLSIDTVQKALANNSIQTYGMLYNVDSGKVELVDV</sequence>
<proteinExistence type="inferred from homology"/>
<evidence type="ECO:0000256" key="2">
    <source>
        <dbReference type="ARBA" id="ARBA00006217"/>
    </source>
</evidence>
<reference evidence="9 10" key="2">
    <citation type="submission" date="2019-11" db="EMBL/GenBank/DDBJ databases">
        <authorList>
            <person name="Lu H."/>
        </authorList>
    </citation>
    <scope>NUCLEOTIDE SEQUENCE [LARGE SCALE GENOMIC DNA]</scope>
    <source>
        <strain evidence="9 10">FIM1</strain>
    </source>
</reference>
<dbReference type="InterPro" id="IPR001765">
    <property type="entry name" value="Carbonic_anhydrase"/>
</dbReference>
<dbReference type="CDD" id="cd00883">
    <property type="entry name" value="beta_CA_cladeA"/>
    <property type="match status" value="1"/>
</dbReference>
<comment type="cofactor">
    <cofactor evidence="1">
        <name>Zn(2+)</name>
        <dbReference type="ChEBI" id="CHEBI:29105"/>
    </cofactor>
</comment>
<name>A0ABX6F044_KLUMA</name>
<evidence type="ECO:0000256" key="5">
    <source>
        <dbReference type="ARBA" id="ARBA00022833"/>
    </source>
</evidence>
<evidence type="ECO:0000256" key="3">
    <source>
        <dbReference type="ARBA" id="ARBA00012925"/>
    </source>
</evidence>
<dbReference type="Gene3D" id="3.40.1050.10">
    <property type="entry name" value="Carbonic anhydrase"/>
    <property type="match status" value="1"/>
</dbReference>
<dbReference type="EMBL" id="CP015060">
    <property type="protein sequence ID" value="QGN17717.1"/>
    <property type="molecule type" value="Genomic_DNA"/>
</dbReference>
<organism evidence="9 10">
    <name type="scientific">Kluyveromyces marxianus</name>
    <name type="common">Yeast</name>
    <name type="synonym">Candida kefyr</name>
    <dbReference type="NCBI Taxonomy" id="4911"/>
    <lineage>
        <taxon>Eukaryota</taxon>
        <taxon>Fungi</taxon>
        <taxon>Dikarya</taxon>
        <taxon>Ascomycota</taxon>
        <taxon>Saccharomycotina</taxon>
        <taxon>Saccharomycetes</taxon>
        <taxon>Saccharomycetales</taxon>
        <taxon>Saccharomycetaceae</taxon>
        <taxon>Kluyveromyces</taxon>
    </lineage>
</organism>
<dbReference type="Pfam" id="PF00484">
    <property type="entry name" value="Pro_CA"/>
    <property type="match status" value="1"/>
</dbReference>
<evidence type="ECO:0000313" key="9">
    <source>
        <dbReference type="EMBL" id="QGN17717.1"/>
    </source>
</evidence>
<evidence type="ECO:0000313" key="10">
    <source>
        <dbReference type="Proteomes" id="UP000422736"/>
    </source>
</evidence>
<dbReference type="InterPro" id="IPR036874">
    <property type="entry name" value="Carbonic_anhydrase_sf"/>
</dbReference>
<comment type="similarity">
    <text evidence="2 8">Belongs to the beta-class carbonic anhydrase family.</text>
</comment>
<keyword evidence="5 8" id="KW-0862">Zinc</keyword>
<comment type="catalytic activity">
    <reaction evidence="7 8">
        <text>hydrogencarbonate + H(+) = CO2 + H2O</text>
        <dbReference type="Rhea" id="RHEA:10748"/>
        <dbReference type="ChEBI" id="CHEBI:15377"/>
        <dbReference type="ChEBI" id="CHEBI:15378"/>
        <dbReference type="ChEBI" id="CHEBI:16526"/>
        <dbReference type="ChEBI" id="CHEBI:17544"/>
        <dbReference type="EC" id="4.2.1.1"/>
    </reaction>
</comment>
<dbReference type="SMART" id="SM00947">
    <property type="entry name" value="Pro_CA"/>
    <property type="match status" value="1"/>
</dbReference>
<dbReference type="EC" id="4.2.1.1" evidence="3 8"/>
<protein>
    <recommendedName>
        <fullName evidence="3 8">Carbonic anhydrase</fullName>
        <ecNumber evidence="3 8">4.2.1.1</ecNumber>
    </recommendedName>
    <alternativeName>
        <fullName evidence="8">Carbonate dehydratase</fullName>
    </alternativeName>
</protein>
<reference evidence="9 10" key="1">
    <citation type="submission" date="2016-03" db="EMBL/GenBank/DDBJ databases">
        <title>How can Kluyveromyces marxianus grow so fast - potential evolutionary course in Saccharomyces Complex revealed by comparative genomics.</title>
        <authorList>
            <person name="Mo W."/>
            <person name="Lu W."/>
            <person name="Yang X."/>
            <person name="Qi J."/>
            <person name="Lv H."/>
        </authorList>
    </citation>
    <scope>NUCLEOTIDE SEQUENCE [LARGE SCALE GENOMIC DNA]</scope>
    <source>
        <strain evidence="9 10">FIM1</strain>
    </source>
</reference>
<evidence type="ECO:0000256" key="1">
    <source>
        <dbReference type="ARBA" id="ARBA00001947"/>
    </source>
</evidence>
<keyword evidence="4" id="KW-0479">Metal-binding</keyword>
<dbReference type="InterPro" id="IPR015892">
    <property type="entry name" value="Carbonic_anhydrase_CS"/>
</dbReference>
<evidence type="ECO:0000256" key="6">
    <source>
        <dbReference type="ARBA" id="ARBA00023239"/>
    </source>
</evidence>
<evidence type="ECO:0000256" key="7">
    <source>
        <dbReference type="ARBA" id="ARBA00048348"/>
    </source>
</evidence>
<accession>A0ABX6F044</accession>
<keyword evidence="6 8" id="KW-0456">Lyase</keyword>
<dbReference type="PANTHER" id="PTHR11002:SF76">
    <property type="entry name" value="CARBONIC ANHYDRASE"/>
    <property type="match status" value="1"/>
</dbReference>
<keyword evidence="10" id="KW-1185">Reference proteome</keyword>
<dbReference type="SUPFAM" id="SSF53056">
    <property type="entry name" value="beta-carbonic anhydrase, cab"/>
    <property type="match status" value="1"/>
</dbReference>
<dbReference type="Proteomes" id="UP000422736">
    <property type="component" value="Chromosome 8"/>
</dbReference>
<evidence type="ECO:0000256" key="4">
    <source>
        <dbReference type="ARBA" id="ARBA00022723"/>
    </source>
</evidence>
<comment type="function">
    <text evidence="8">Reversible hydration of carbon dioxide.</text>
</comment>
<dbReference type="PANTHER" id="PTHR11002">
    <property type="entry name" value="CARBONIC ANHYDRASE"/>
    <property type="match status" value="1"/>
</dbReference>